<protein>
    <submittedName>
        <fullName evidence="3">BED-type domain-containing protein</fullName>
    </submittedName>
</protein>
<dbReference type="AlphaFoldDB" id="A0A7E4VRW0"/>
<evidence type="ECO:0000256" key="1">
    <source>
        <dbReference type="SAM" id="MobiDB-lite"/>
    </source>
</evidence>
<feature type="compositionally biased region" description="Basic residues" evidence="1">
    <location>
        <begin position="118"/>
        <end position="127"/>
    </location>
</feature>
<evidence type="ECO:0000313" key="2">
    <source>
        <dbReference type="Proteomes" id="UP000492821"/>
    </source>
</evidence>
<keyword evidence="2" id="KW-1185">Reference proteome</keyword>
<sequence>MADIASLDVSLQDSVCTMTPSIPDETTSSPQPDPASADTTAETTELDESSPVPLKKSRTSRQPLPLIVPSLTENRPKRERKEKVVYDPSGDVEQHKRTSRKSSEAPLDGAENNEVRTRRPYRKRKHFRESSADPGDRLDYSKVPKGWSFKLLDEYEPFMIEHEGLQLEYYLCKRCKGPGLYPKRTTTYEMKRHAVRCISGNPERRYKKVNDSSGTSSGTSSANDSSIAQEKKVKSEIAEP</sequence>
<feature type="region of interest" description="Disordered" evidence="1">
    <location>
        <begin position="1"/>
        <end position="138"/>
    </location>
</feature>
<evidence type="ECO:0000313" key="3">
    <source>
        <dbReference type="WBParaSite" id="Pan_g2659.t1"/>
    </source>
</evidence>
<reference evidence="3" key="2">
    <citation type="submission" date="2020-10" db="UniProtKB">
        <authorList>
            <consortium name="WormBaseParasite"/>
        </authorList>
    </citation>
    <scope>IDENTIFICATION</scope>
</reference>
<feature type="compositionally biased region" description="Basic and acidic residues" evidence="1">
    <location>
        <begin position="74"/>
        <end position="85"/>
    </location>
</feature>
<proteinExistence type="predicted"/>
<accession>A0A7E4VRW0</accession>
<feature type="compositionally biased region" description="Basic and acidic residues" evidence="1">
    <location>
        <begin position="128"/>
        <end position="138"/>
    </location>
</feature>
<feature type="compositionally biased region" description="Polar residues" evidence="1">
    <location>
        <begin position="9"/>
        <end position="30"/>
    </location>
</feature>
<dbReference type="WBParaSite" id="Pan_g2659.t1">
    <property type="protein sequence ID" value="Pan_g2659.t1"/>
    <property type="gene ID" value="Pan_g2659"/>
</dbReference>
<feature type="compositionally biased region" description="Basic and acidic residues" evidence="1">
    <location>
        <begin position="229"/>
        <end position="240"/>
    </location>
</feature>
<organism evidence="2 3">
    <name type="scientific">Panagrellus redivivus</name>
    <name type="common">Microworm</name>
    <dbReference type="NCBI Taxonomy" id="6233"/>
    <lineage>
        <taxon>Eukaryota</taxon>
        <taxon>Metazoa</taxon>
        <taxon>Ecdysozoa</taxon>
        <taxon>Nematoda</taxon>
        <taxon>Chromadorea</taxon>
        <taxon>Rhabditida</taxon>
        <taxon>Tylenchina</taxon>
        <taxon>Panagrolaimomorpha</taxon>
        <taxon>Panagrolaimoidea</taxon>
        <taxon>Panagrolaimidae</taxon>
        <taxon>Panagrellus</taxon>
    </lineage>
</organism>
<dbReference type="Proteomes" id="UP000492821">
    <property type="component" value="Unassembled WGS sequence"/>
</dbReference>
<feature type="region of interest" description="Disordered" evidence="1">
    <location>
        <begin position="201"/>
        <end position="240"/>
    </location>
</feature>
<reference evidence="2" key="1">
    <citation type="journal article" date="2013" name="Genetics">
        <title>The draft genome and transcriptome of Panagrellus redivivus are shaped by the harsh demands of a free-living lifestyle.</title>
        <authorList>
            <person name="Srinivasan J."/>
            <person name="Dillman A.R."/>
            <person name="Macchietto M.G."/>
            <person name="Heikkinen L."/>
            <person name="Lakso M."/>
            <person name="Fracchia K.M."/>
            <person name="Antoshechkin I."/>
            <person name="Mortazavi A."/>
            <person name="Wong G."/>
            <person name="Sternberg P.W."/>
        </authorList>
    </citation>
    <scope>NUCLEOTIDE SEQUENCE [LARGE SCALE GENOMIC DNA]</scope>
    <source>
        <strain evidence="2">MT8872</strain>
    </source>
</reference>
<feature type="compositionally biased region" description="Low complexity" evidence="1">
    <location>
        <begin position="211"/>
        <end position="226"/>
    </location>
</feature>
<feature type="compositionally biased region" description="Low complexity" evidence="1">
    <location>
        <begin position="34"/>
        <end position="43"/>
    </location>
</feature>
<name>A0A7E4VRW0_PANRE</name>